<keyword evidence="1" id="KW-0614">Plasmid</keyword>
<dbReference type="GeneID" id="91564682"/>
<accession>A0AB38TJC6</accession>
<geneLocation type="plasmid" evidence="1 2">
    <name>unnamed</name>
</geneLocation>
<reference evidence="1 2" key="1">
    <citation type="journal article" date="2022" name="Microbiol. Resour. Announc.">
        <title>Complete Genome Sequence of Mesorhizobium ciceri Strain R30, a Rhizobium Used as a Commercial Inoculant for Chickpea in Argentina.</title>
        <authorList>
            <person name="Foresto E."/>
            <person name="Revale S."/>
            <person name="Primo E."/>
            <person name="Nievas F."/>
            <person name="Carezzano E."/>
            <person name="Puente M."/>
            <person name="Alzari P."/>
            <person name="Mart M."/>
            <person name="Ben-Assaya M."/>
            <person name="Mornico D."/>
            <person name="Santoro M."/>
            <person name="Mart F."/>
            <person name="Giordano W."/>
            <person name="Bogino P."/>
        </authorList>
    </citation>
    <scope>NUCLEOTIDE SEQUENCE [LARGE SCALE GENOMIC DNA]</scope>
    <source>
        <strain evidence="1 2">R30</strain>
    </source>
</reference>
<evidence type="ECO:0000313" key="1">
    <source>
        <dbReference type="EMBL" id="UTU55095.1"/>
    </source>
</evidence>
<proteinExistence type="predicted"/>
<protein>
    <recommendedName>
        <fullName evidence="3">Glycosyl hydrolase family 43</fullName>
    </recommendedName>
</protein>
<sequence length="371" mass="40587">MRPYFREAENARRASPGFESVSDGGMSVENGPAVFALKSLAIKCAGHQVDSPASLASPCQANSGADMKIDFATNVFPLFHPQSVDDLKDPCPVFDGSLWHVFGSSGTVTTETWTILHATAPDLYGPWTEHQSIELPINGSGVAAPGVIHESGVFHMFIQTEFMKSGGRCEHAVSNDGFQWVVLSPAILAIPDTEEDGIYDPHPALIGGKRYLVYSAMPKFTRVPQPDIYLARSQSDSWFGPWKRIGKILDHNDVPHHNTREDPDYEWGIEGAQLVELPDGRVLLNATCFLPNGLRGNRQRVFFAIADNVAGPYVSIGPVLEPGQPGENGHSTVMIEGSQLSLFYQSRVATTDHRWRYGLARCDVALLSRVA</sequence>
<evidence type="ECO:0000313" key="2">
    <source>
        <dbReference type="Proteomes" id="UP001060070"/>
    </source>
</evidence>
<keyword evidence="2" id="KW-1185">Reference proteome</keyword>
<name>A0AB38TJC6_9HYPH</name>
<dbReference type="Gene3D" id="2.115.10.20">
    <property type="entry name" value="Glycosyl hydrolase domain, family 43"/>
    <property type="match status" value="2"/>
</dbReference>
<dbReference type="AlphaFoldDB" id="A0AB38TJC6"/>
<dbReference type="RefSeq" id="WP_164752036.1">
    <property type="nucleotide sequence ID" value="NZ_CP015063.1"/>
</dbReference>
<dbReference type="SUPFAM" id="SSF75005">
    <property type="entry name" value="Arabinanase/levansucrase/invertase"/>
    <property type="match status" value="1"/>
</dbReference>
<evidence type="ECO:0008006" key="3">
    <source>
        <dbReference type="Google" id="ProtNLM"/>
    </source>
</evidence>
<organism evidence="1 2">
    <name type="scientific">Mesorhizobium ciceri</name>
    <dbReference type="NCBI Taxonomy" id="39645"/>
    <lineage>
        <taxon>Bacteria</taxon>
        <taxon>Pseudomonadati</taxon>
        <taxon>Pseudomonadota</taxon>
        <taxon>Alphaproteobacteria</taxon>
        <taxon>Hyphomicrobiales</taxon>
        <taxon>Phyllobacteriaceae</taxon>
        <taxon>Mesorhizobium</taxon>
    </lineage>
</organism>
<dbReference type="EMBL" id="CP088148">
    <property type="protein sequence ID" value="UTU55095.1"/>
    <property type="molecule type" value="Genomic_DNA"/>
</dbReference>
<dbReference type="Proteomes" id="UP001060070">
    <property type="component" value="Plasmid unnamed"/>
</dbReference>
<dbReference type="InterPro" id="IPR023296">
    <property type="entry name" value="Glyco_hydro_beta-prop_sf"/>
</dbReference>
<gene>
    <name evidence="1" type="ORF">LRP29_32670</name>
</gene>